<keyword evidence="7" id="KW-0511">Multifunctional enzyme</keyword>
<dbReference type="Pfam" id="PF17921">
    <property type="entry name" value="Integrase_H2C2"/>
    <property type="match status" value="2"/>
</dbReference>
<dbReference type="InParanoid" id="A0A2P6MR42"/>
<sequence>MGPLYQMSEAEMNIVHTYVTDMTKKGLIRASKSPCGAPILFAKKKDGTLRLCVDYRRLNDVTVKSTYPLPLIDEMLDRIRTGKIFTALDLKNAYRLVRIKKGDEWKTAFRTRYGLFEYLVMPFGLSNCPGNFQAKVNSTFSDMIDVFVQIYLDDFLIYSQSREEHVQHVRPVLKRVIDHKLSVNLKKCEFHSQRVKFLGYEVTPDGIHMCADRVESIRNWAPPVNLKALQSFLGFCNFYRGFIRNYSSIVTPMTNMTRKEVEWKWTPHLQKSFEDLKEAFVTADVCRHFDPSLPIVLETDASDFAISGVLSQRHKDGVHPEHVQHVRRVLKRVIDHKLSVNLKKCEFHSQRVKFLGYEVTPDGIHMCADRVESIRNWAPPVNLKALQSFLGFCNFYRGFIRNYSSIVTPMTNMTRKDVEWKWTPHLQKSFKDLKEAFVTADVCRHFDPSLPIVLETDASDFAISGVLSQRHKDGVHPVGFMSRKMQPAELNYDTYDKELLAIIESLKGWRHYTMETSTPFEIITDHNNLKYFMTSKSLNRRQVRWWQFLSDFNFTLSHRPGKENIVADALSRREQDELDIGDRQNQQKCLLPPHLFAVIDANVQTESTSYTHIEKMLREAYQDDQYYNDVMQWLNDYGNEHRPRFPPGSGKMRSYDGDLDDNDHTDQGFHTDASDFAISGVLSQRHKDGVHPVGFMSRKMQPAELNYDTHDKELLAIIESLKGWRHYTMETSTPFEIITDHNNLKYFMTSKSLNRRQVRWWQFLSDFNFTLSHRPGKENIVADALSRREQDELDIGDRQNQQKCLLPPHLFAVIDANVQTESTSYTHIEKMLREAYQDDQYYNDVMQWLNDYGNEHRPRFPPGSGMMRSHDGDLDDNDHTDQGFHVADDLLFYEEQLYVPEKLRLIIMMMKHDSPLAGHFGSHKTKELVRRDYWWPKMYHTIESYVKSCDTCQRAKHSRKKQSGLLQPLEVPSDRWTSVTIDFMVELPECQGFNAIMVVKCLLPPHLFAVIDANVQTESTSYTHIEKMLREAYQDDQYYNDVMQWLNDYGNEHRSRFPPGSGKMRSYDGDLDDNDHTDQGFHVTNDLLFYEEQLYVPEKLRLIIMMMKHDSPLAGHFGSHKTKELVRRDYWWPKMYHTIESYVKSCDTCQRAKHSRKKQSGLLQPLEVPSDRWTSVTIDFMVELPECQGFNAIMVVVDTFTKMSHFIPCKNTITSEEAA</sequence>
<evidence type="ECO:0000256" key="3">
    <source>
        <dbReference type="ARBA" id="ARBA00022722"/>
    </source>
</evidence>
<keyword evidence="6" id="KW-0695">RNA-directed DNA polymerase</keyword>
<evidence type="ECO:0000256" key="6">
    <source>
        <dbReference type="ARBA" id="ARBA00022918"/>
    </source>
</evidence>
<dbReference type="InterPro" id="IPR050951">
    <property type="entry name" value="Retrovirus_Pol_polyprotein"/>
</dbReference>
<dbReference type="Pfam" id="PF00078">
    <property type="entry name" value="RVT_1"/>
    <property type="match status" value="1"/>
</dbReference>
<evidence type="ECO:0000256" key="5">
    <source>
        <dbReference type="ARBA" id="ARBA00022801"/>
    </source>
</evidence>
<dbReference type="GO" id="GO:0004519">
    <property type="term" value="F:endonuclease activity"/>
    <property type="evidence" value="ECO:0007669"/>
    <property type="project" value="UniProtKB-KW"/>
</dbReference>
<dbReference type="STRING" id="1890364.A0A2P6MR42"/>
<comment type="caution">
    <text evidence="9">The sequence shown here is derived from an EMBL/GenBank/DDBJ whole genome shotgun (WGS) entry which is preliminary data.</text>
</comment>
<dbReference type="InterPro" id="IPR041373">
    <property type="entry name" value="RT_RNaseH"/>
</dbReference>
<keyword evidence="4" id="KW-0255">Endonuclease</keyword>
<dbReference type="PROSITE" id="PS50878">
    <property type="entry name" value="RT_POL"/>
    <property type="match status" value="1"/>
</dbReference>
<name>A0A2P6MR42_9EUKA</name>
<feature type="non-terminal residue" evidence="9">
    <location>
        <position position="1219"/>
    </location>
</feature>
<dbReference type="Gene3D" id="3.10.20.370">
    <property type="match status" value="2"/>
</dbReference>
<reference evidence="9 10" key="1">
    <citation type="journal article" date="2018" name="Genome Biol. Evol.">
        <title>Multiple Roots of Fruiting Body Formation in Amoebozoa.</title>
        <authorList>
            <person name="Hillmann F."/>
            <person name="Forbes G."/>
            <person name="Novohradska S."/>
            <person name="Ferling I."/>
            <person name="Riege K."/>
            <person name="Groth M."/>
            <person name="Westermann M."/>
            <person name="Marz M."/>
            <person name="Spaller T."/>
            <person name="Winckler T."/>
            <person name="Schaap P."/>
            <person name="Glockner G."/>
        </authorList>
    </citation>
    <scope>NUCLEOTIDE SEQUENCE [LARGE SCALE GENOMIC DNA]</scope>
    <source>
        <strain evidence="9 10">Jena</strain>
    </source>
</reference>
<dbReference type="PANTHER" id="PTHR37984:SF5">
    <property type="entry name" value="PROTEIN NYNRIN-LIKE"/>
    <property type="match status" value="1"/>
</dbReference>
<dbReference type="Gene3D" id="3.30.420.10">
    <property type="entry name" value="Ribonuclease H-like superfamily/Ribonuclease H"/>
    <property type="match status" value="1"/>
</dbReference>
<evidence type="ECO:0000313" key="10">
    <source>
        <dbReference type="Proteomes" id="UP000241769"/>
    </source>
</evidence>
<dbReference type="GO" id="GO:0003676">
    <property type="term" value="F:nucleic acid binding"/>
    <property type="evidence" value="ECO:0007669"/>
    <property type="project" value="InterPro"/>
</dbReference>
<evidence type="ECO:0000256" key="7">
    <source>
        <dbReference type="ARBA" id="ARBA00023268"/>
    </source>
</evidence>
<gene>
    <name evidence="9" type="ORF">PROFUN_16001</name>
</gene>
<dbReference type="AlphaFoldDB" id="A0A2P6MR42"/>
<evidence type="ECO:0000256" key="1">
    <source>
        <dbReference type="ARBA" id="ARBA00022679"/>
    </source>
</evidence>
<evidence type="ECO:0000256" key="4">
    <source>
        <dbReference type="ARBA" id="ARBA00022759"/>
    </source>
</evidence>
<dbReference type="CDD" id="cd01647">
    <property type="entry name" value="RT_LTR"/>
    <property type="match status" value="1"/>
</dbReference>
<keyword evidence="3" id="KW-0540">Nuclease</keyword>
<dbReference type="InterPro" id="IPR043502">
    <property type="entry name" value="DNA/RNA_pol_sf"/>
</dbReference>
<feature type="domain" description="Reverse transcriptase" evidence="8">
    <location>
        <begin position="23"/>
        <end position="202"/>
    </location>
</feature>
<keyword evidence="5" id="KW-0378">Hydrolase</keyword>
<dbReference type="FunCoup" id="A0A2P6MR42">
    <property type="interactions" value="10"/>
</dbReference>
<evidence type="ECO:0000256" key="2">
    <source>
        <dbReference type="ARBA" id="ARBA00022695"/>
    </source>
</evidence>
<dbReference type="Pfam" id="PF17917">
    <property type="entry name" value="RT_RNaseH"/>
    <property type="match status" value="2"/>
</dbReference>
<dbReference type="Proteomes" id="UP000241769">
    <property type="component" value="Unassembled WGS sequence"/>
</dbReference>
<protein>
    <submittedName>
        <fullName evidence="9">Retrotransposon nucleocapsid protein</fullName>
    </submittedName>
</protein>
<dbReference type="SUPFAM" id="SSF56672">
    <property type="entry name" value="DNA/RNA polymerases"/>
    <property type="match status" value="3"/>
</dbReference>
<organism evidence="9 10">
    <name type="scientific">Planoprotostelium fungivorum</name>
    <dbReference type="NCBI Taxonomy" id="1890364"/>
    <lineage>
        <taxon>Eukaryota</taxon>
        <taxon>Amoebozoa</taxon>
        <taxon>Evosea</taxon>
        <taxon>Variosea</taxon>
        <taxon>Cavosteliida</taxon>
        <taxon>Cavosteliaceae</taxon>
        <taxon>Planoprotostelium</taxon>
    </lineage>
</organism>
<dbReference type="FunFam" id="1.10.340.70:FF:000001">
    <property type="entry name" value="Retrovirus-related Pol polyprotein from transposon gypsy-like Protein"/>
    <property type="match status" value="2"/>
</dbReference>
<proteinExistence type="predicted"/>
<dbReference type="InterPro" id="IPR000477">
    <property type="entry name" value="RT_dom"/>
</dbReference>
<keyword evidence="10" id="KW-1185">Reference proteome</keyword>
<dbReference type="EMBL" id="MDYQ01000492">
    <property type="protein sequence ID" value="PRP74178.1"/>
    <property type="molecule type" value="Genomic_DNA"/>
</dbReference>
<dbReference type="GO" id="GO:0016787">
    <property type="term" value="F:hydrolase activity"/>
    <property type="evidence" value="ECO:0007669"/>
    <property type="project" value="UniProtKB-KW"/>
</dbReference>
<dbReference type="GO" id="GO:0003964">
    <property type="term" value="F:RNA-directed DNA polymerase activity"/>
    <property type="evidence" value="ECO:0007669"/>
    <property type="project" value="UniProtKB-KW"/>
</dbReference>
<dbReference type="PANTHER" id="PTHR37984">
    <property type="entry name" value="PROTEIN CBG26694"/>
    <property type="match status" value="1"/>
</dbReference>
<dbReference type="InterPro" id="IPR041588">
    <property type="entry name" value="Integrase_H2C2"/>
</dbReference>
<keyword evidence="2" id="KW-0548">Nucleotidyltransferase</keyword>
<dbReference type="FunFam" id="3.30.70.270:FF:000063">
    <property type="entry name" value="Zinc knuckle domaincontaining protein"/>
    <property type="match status" value="2"/>
</dbReference>
<dbReference type="Gene3D" id="3.10.10.10">
    <property type="entry name" value="HIV Type 1 Reverse Transcriptase, subunit A, domain 1"/>
    <property type="match status" value="1"/>
</dbReference>
<keyword evidence="1" id="KW-0808">Transferase</keyword>
<dbReference type="Gene3D" id="1.10.340.70">
    <property type="match status" value="2"/>
</dbReference>
<dbReference type="Gene3D" id="3.30.70.270">
    <property type="match status" value="4"/>
</dbReference>
<evidence type="ECO:0000313" key="9">
    <source>
        <dbReference type="EMBL" id="PRP74178.1"/>
    </source>
</evidence>
<dbReference type="CDD" id="cd09274">
    <property type="entry name" value="RNase_HI_RT_Ty3"/>
    <property type="match status" value="2"/>
</dbReference>
<dbReference type="Pfam" id="PF17919">
    <property type="entry name" value="RT_RNaseH_2"/>
    <property type="match status" value="1"/>
</dbReference>
<accession>A0A2P6MR42</accession>
<dbReference type="OrthoDB" id="5550292at2759"/>
<evidence type="ECO:0000259" key="8">
    <source>
        <dbReference type="PROSITE" id="PS50878"/>
    </source>
</evidence>
<dbReference type="InterPro" id="IPR043128">
    <property type="entry name" value="Rev_trsase/Diguanyl_cyclase"/>
</dbReference>
<dbReference type="InterPro" id="IPR041577">
    <property type="entry name" value="RT_RNaseH_2"/>
</dbReference>
<dbReference type="InterPro" id="IPR036397">
    <property type="entry name" value="RNaseH_sf"/>
</dbReference>